<evidence type="ECO:0000313" key="3">
    <source>
        <dbReference type="Proteomes" id="UP000009235"/>
    </source>
</evidence>
<evidence type="ECO:0000256" key="1">
    <source>
        <dbReference type="SAM" id="Phobius"/>
    </source>
</evidence>
<proteinExistence type="predicted"/>
<dbReference type="eggNOG" id="COG3371">
    <property type="taxonomic scope" value="Bacteria"/>
</dbReference>
<accession>F6EHH5</accession>
<reference evidence="2 3" key="1">
    <citation type="journal article" date="2011" name="J. Bacteriol.">
        <title>Complete genome sequence of Amycolicicoccus subflavus DQS3-9A1T, an actinomycete isolated from crude oil-polluted soil.</title>
        <authorList>
            <person name="Cai M."/>
            <person name="Chen W.M."/>
            <person name="Nie Y."/>
            <person name="Chi C.Q."/>
            <person name="Wang Y.N."/>
            <person name="Tang Y.Q."/>
            <person name="Li G.Y."/>
            <person name="Wu X.L."/>
        </authorList>
    </citation>
    <scope>NUCLEOTIDE SEQUENCE [LARGE SCALE GENOMIC DNA]</scope>
    <source>
        <strain evidence="3">DSM 45089 / DQS3-9A1</strain>
    </source>
</reference>
<evidence type="ECO:0008006" key="4">
    <source>
        <dbReference type="Google" id="ProtNLM"/>
    </source>
</evidence>
<gene>
    <name evidence="2" type="ordered locus">AS9A_3903</name>
</gene>
<keyword evidence="3" id="KW-1185">Reference proteome</keyword>
<dbReference type="AlphaFoldDB" id="F6EHH5"/>
<name>F6EHH5_HOYSD</name>
<evidence type="ECO:0000313" key="2">
    <source>
        <dbReference type="EMBL" id="AEF42339.1"/>
    </source>
</evidence>
<dbReference type="EMBL" id="CP002786">
    <property type="protein sequence ID" value="AEF42339.1"/>
    <property type="molecule type" value="Genomic_DNA"/>
</dbReference>
<dbReference type="OrthoDB" id="8159487at2"/>
<dbReference type="Proteomes" id="UP000009235">
    <property type="component" value="Chromosome"/>
</dbReference>
<keyword evidence="1" id="KW-0472">Membrane</keyword>
<dbReference type="RefSeq" id="WP_013808688.1">
    <property type="nucleotide sequence ID" value="NC_015564.1"/>
</dbReference>
<dbReference type="STRING" id="443218.AS9A_3903"/>
<feature type="transmembrane region" description="Helical" evidence="1">
    <location>
        <begin position="176"/>
        <end position="198"/>
    </location>
</feature>
<feature type="transmembrane region" description="Helical" evidence="1">
    <location>
        <begin position="46"/>
        <end position="65"/>
    </location>
</feature>
<dbReference type="Pfam" id="PF06197">
    <property type="entry name" value="DUF998"/>
    <property type="match status" value="1"/>
</dbReference>
<keyword evidence="1" id="KW-1133">Transmembrane helix</keyword>
<organism evidence="2 3">
    <name type="scientific">Hoyosella subflava (strain DSM 45089 / JCM 17490 / NBRC 109087 / DQS3-9A1)</name>
    <name type="common">Amycolicicoccus subflavus</name>
    <dbReference type="NCBI Taxonomy" id="443218"/>
    <lineage>
        <taxon>Bacteria</taxon>
        <taxon>Bacillati</taxon>
        <taxon>Actinomycetota</taxon>
        <taxon>Actinomycetes</taxon>
        <taxon>Mycobacteriales</taxon>
        <taxon>Hoyosellaceae</taxon>
        <taxon>Hoyosella</taxon>
    </lineage>
</organism>
<protein>
    <recommendedName>
        <fullName evidence="4">DUF998 domain-containing protein</fullName>
    </recommendedName>
</protein>
<keyword evidence="1" id="KW-0812">Transmembrane</keyword>
<dbReference type="InterPro" id="IPR009339">
    <property type="entry name" value="DUF998"/>
</dbReference>
<feature type="transmembrane region" description="Helical" evidence="1">
    <location>
        <begin position="120"/>
        <end position="141"/>
    </location>
</feature>
<dbReference type="KEGG" id="asd:AS9A_3903"/>
<sequence length="199" mass="20883">MGLAAVISAVAAITFIVVFMCDGWTRPGYNPVRHAVSALALGYRGWIQTSNFLVCGVAIAAGGVAVAGVTWPLGAVISVFGLALVASGVFPMDAMRAYPPGTPDTTPATLSRRHRWHDRAGAVAFMCMPVMPAIAAFSSAFGWEVRGYSAVTAVAATVLVSRFGSAWEKDDDRTGVWQRAALIAALVWLAIISTVVAVR</sequence>
<dbReference type="HOGENOM" id="CLU_094600_1_0_11"/>
<feature type="transmembrane region" description="Helical" evidence="1">
    <location>
        <begin position="71"/>
        <end position="90"/>
    </location>
</feature>
<feature type="transmembrane region" description="Helical" evidence="1">
    <location>
        <begin position="6"/>
        <end position="25"/>
    </location>
</feature>